<accession>A0AAU8PNP3</accession>
<dbReference type="PROSITE" id="PS51729">
    <property type="entry name" value="GNAT_YJDJ"/>
    <property type="match status" value="1"/>
</dbReference>
<dbReference type="Proteomes" id="UP000006465">
    <property type="component" value="Chromosome"/>
</dbReference>
<sequence length="98" mass="10864">MTQNSHDNIAVEHEPEQSRFALYKDGELGGFASYVERGQSREFNHTVVESAFRGQGLSKPLIKHALDASHADGFSILPTCSAVKDFIAKNPEYQEVVI</sequence>
<organism evidence="2 3">
    <name type="scientific">Corynebacterium pseudotuberculosis 258</name>
    <dbReference type="NCBI Taxonomy" id="1168865"/>
    <lineage>
        <taxon>Bacteria</taxon>
        <taxon>Bacillati</taxon>
        <taxon>Actinomycetota</taxon>
        <taxon>Actinomycetes</taxon>
        <taxon>Mycobacteriales</taxon>
        <taxon>Corynebacteriaceae</taxon>
        <taxon>Corynebacterium</taxon>
    </lineage>
</organism>
<feature type="domain" description="N-acetyltransferase" evidence="1">
    <location>
        <begin position="12"/>
        <end position="98"/>
    </location>
</feature>
<dbReference type="EMBL" id="CP003540">
    <property type="protein sequence ID" value="AFK17340.1"/>
    <property type="molecule type" value="Genomic_DNA"/>
</dbReference>
<dbReference type="PANTHER" id="PTHR31435:SF10">
    <property type="entry name" value="BSR4717 PROTEIN"/>
    <property type="match status" value="1"/>
</dbReference>
<protein>
    <submittedName>
        <fullName evidence="2">GNAT family N-acetyltransferase</fullName>
    </submittedName>
</protein>
<dbReference type="SUPFAM" id="SSF55729">
    <property type="entry name" value="Acyl-CoA N-acyltransferases (Nat)"/>
    <property type="match status" value="1"/>
</dbReference>
<proteinExistence type="predicted"/>
<evidence type="ECO:0000259" key="1">
    <source>
        <dbReference type="PROSITE" id="PS51729"/>
    </source>
</evidence>
<dbReference type="AlphaFoldDB" id="A0AAU8PNP3"/>
<dbReference type="RefSeq" id="WP_014523577.1">
    <property type="nucleotide sequence ID" value="NC_017945.3"/>
</dbReference>
<dbReference type="InterPro" id="IPR045057">
    <property type="entry name" value="Gcn5-rel_NAT"/>
</dbReference>
<reference evidence="2 3" key="1">
    <citation type="journal article" date="2013" name="J. Biotechnol.">
        <title>Genome sequence of Corynebacterium pseudotuberculosis biovar equi strain 258 and prediction of antigenic targets to improve biotechnological vaccine production.</title>
        <authorList>
            <person name="Soares S.C."/>
            <person name="Trost E."/>
            <person name="Ramos R.T."/>
            <person name="Carneiro A.R."/>
            <person name="Santos A.R."/>
            <person name="Pinto A.C."/>
            <person name="Barbosa E."/>
            <person name="Aburjaile F."/>
            <person name="Ali A."/>
            <person name="Diniz C.A."/>
            <person name="Hassan S.S."/>
            <person name="Fiaux K."/>
            <person name="Guimaraes L.C."/>
            <person name="Bakhtiar S.M."/>
            <person name="Pereira U."/>
            <person name="Almeida S.S."/>
            <person name="Abreu V.A."/>
            <person name="Rocha F.S."/>
            <person name="Dorella F.A."/>
            <person name="Miyoshi A."/>
            <person name="Silva A."/>
            <person name="Azevedo V."/>
            <person name="Tauch A."/>
        </authorList>
    </citation>
    <scope>NUCLEOTIDE SEQUENCE [LARGE SCALE GENOMIC DNA]</scope>
    <source>
        <strain evidence="2 3">258</strain>
    </source>
</reference>
<dbReference type="CDD" id="cd04301">
    <property type="entry name" value="NAT_SF"/>
    <property type="match status" value="1"/>
</dbReference>
<dbReference type="InterPro" id="IPR031165">
    <property type="entry name" value="GNAT_YJDJ"/>
</dbReference>
<gene>
    <name evidence="2" type="ORF">CP258_08805</name>
</gene>
<evidence type="ECO:0000313" key="2">
    <source>
        <dbReference type="EMBL" id="AFK17340.1"/>
    </source>
</evidence>
<dbReference type="PANTHER" id="PTHR31435">
    <property type="entry name" value="PROTEIN NATD1"/>
    <property type="match status" value="1"/>
</dbReference>
<dbReference type="Gene3D" id="3.40.630.30">
    <property type="match status" value="1"/>
</dbReference>
<dbReference type="KEGG" id="coe:CP258_08805"/>
<evidence type="ECO:0000313" key="3">
    <source>
        <dbReference type="Proteomes" id="UP000006465"/>
    </source>
</evidence>
<name>A0AAU8PNP3_CORPS</name>
<dbReference type="InterPro" id="IPR016181">
    <property type="entry name" value="Acyl_CoA_acyltransferase"/>
</dbReference>
<dbReference type="Pfam" id="PF14542">
    <property type="entry name" value="Acetyltransf_CG"/>
    <property type="match status" value="1"/>
</dbReference>